<evidence type="ECO:0000313" key="3">
    <source>
        <dbReference type="Proteomes" id="UP000474640"/>
    </source>
</evidence>
<dbReference type="AlphaFoldDB" id="A0A7C8RL59"/>
<proteinExistence type="predicted"/>
<organism evidence="2 3">
    <name type="scientific">Orbilia oligospora</name>
    <name type="common">Nematode-trapping fungus</name>
    <name type="synonym">Arthrobotrys oligospora</name>
    <dbReference type="NCBI Taxonomy" id="2813651"/>
    <lineage>
        <taxon>Eukaryota</taxon>
        <taxon>Fungi</taxon>
        <taxon>Dikarya</taxon>
        <taxon>Ascomycota</taxon>
        <taxon>Pezizomycotina</taxon>
        <taxon>Orbiliomycetes</taxon>
        <taxon>Orbiliales</taxon>
        <taxon>Orbiliaceae</taxon>
        <taxon>Orbilia</taxon>
    </lineage>
</organism>
<dbReference type="OrthoDB" id="3182339at2759"/>
<feature type="compositionally biased region" description="Basic and acidic residues" evidence="1">
    <location>
        <begin position="124"/>
        <end position="143"/>
    </location>
</feature>
<evidence type="ECO:0000256" key="1">
    <source>
        <dbReference type="SAM" id="MobiDB-lite"/>
    </source>
</evidence>
<reference evidence="2 3" key="1">
    <citation type="submission" date="2020-01" db="EMBL/GenBank/DDBJ databases">
        <authorList>
            <person name="Palmer J.M."/>
        </authorList>
    </citation>
    <scope>NUCLEOTIDE SEQUENCE [LARGE SCALE GENOMIC DNA]</scope>
    <source>
        <strain evidence="2 3">TWF970</strain>
    </source>
</reference>
<sequence>MFPHIGRFFTIPPISEDWSPPTKLSIELGIVAGRLYFTYEHSNAIKEYLNLDDEEANQEKSQAKAMVLAFRPLEFLREWLMLKRKGQDFLHTPMGYLCQSKVLSQTLAFFKEDVSRLENLTENSKPEDIGVDFDDKPKAEERE</sequence>
<accession>A0A7C8RL59</accession>
<comment type="caution">
    <text evidence="2">The sequence shown here is derived from an EMBL/GenBank/DDBJ whole genome shotgun (WGS) entry which is preliminary data.</text>
</comment>
<protein>
    <submittedName>
        <fullName evidence="2">Uncharacterized protein</fullName>
    </submittedName>
</protein>
<name>A0A7C8RL59_ORBOL</name>
<gene>
    <name evidence="2" type="ORF">TWF970_008438</name>
</gene>
<evidence type="ECO:0000313" key="2">
    <source>
        <dbReference type="EMBL" id="KAF3286586.1"/>
    </source>
</evidence>
<dbReference type="EMBL" id="JAABOJ010000005">
    <property type="protein sequence ID" value="KAF3286586.1"/>
    <property type="molecule type" value="Genomic_DNA"/>
</dbReference>
<dbReference type="Proteomes" id="UP000474640">
    <property type="component" value="Unassembled WGS sequence"/>
</dbReference>
<feature type="region of interest" description="Disordered" evidence="1">
    <location>
        <begin position="121"/>
        <end position="143"/>
    </location>
</feature>